<gene>
    <name evidence="1" type="ORF">EHV15_28450</name>
</gene>
<proteinExistence type="predicted"/>
<sequence length="675" mass="76898">MAYVSNTTAIPKMTSNTTPSGVASASSVWMNGYEAWKAFDRINSSIYASGSGSFKLAYRFPEKKTIAKYTIVSTGSNNCSPKNWTFEGSNDNVNYDILHYVTNSPSFKFGDAEKREYNFDNSNQYMYYRLNVSSSYSGTVFIYELEMMEVIYEYKSLIFNENEYKTYKDNKFESIGTNLTEDLFLTYGLNDISTIPESAWAELHGDVELHHWTDDPNKTEVQFSIETEPFNLEDEFAGQTIKLIEYTDDPSKTESTITLETEPFTLYDEFSDSVDVLYYTDDPSKESAELVIDANYSPLDDLEGDFEVVTWAEDEEIDELDIEMNALPFEQILITPNDFEIFGTIQNVIANKVGDTGKLKMLMSFDQGDTWESCRYGVWNVINIDDLDQVQNDAMTIHDVGKLKEKHFKDKGGNIRLAYYIDESIHMNDPIKVDNIKIITNSPLEDVKFASAAFYLLNSLATINIKVAGNKLIGNLDDADKGKVQYRVFLNGKPYYPQDGAFTSLAPSPLNIQLNISERDIIFGVENALKVEFQDAWGQTDVWETKFVGTYSGLMFMDENKQYYSDTFGGILKYLDFDIIVAGQTTIDQKVIVKNQLGERVQNLLLEVQKENLPDGVEIQMSYTSSPFIPEDFILFNKFIEPDEENEFYVRIATQINAEPDPNGQFEIRAKVDPV</sequence>
<name>A0A3P3U7U4_9BACL</name>
<evidence type="ECO:0000313" key="1">
    <source>
        <dbReference type="EMBL" id="RRJ66415.1"/>
    </source>
</evidence>
<comment type="caution">
    <text evidence="1">The sequence shown here is derived from an EMBL/GenBank/DDBJ whole genome shotgun (WGS) entry which is preliminary data.</text>
</comment>
<dbReference type="EMBL" id="RRCN01000001">
    <property type="protein sequence ID" value="RRJ66415.1"/>
    <property type="molecule type" value="Genomic_DNA"/>
</dbReference>
<evidence type="ECO:0000313" key="2">
    <source>
        <dbReference type="Proteomes" id="UP000267017"/>
    </source>
</evidence>
<dbReference type="Gene3D" id="2.60.120.260">
    <property type="entry name" value="Galactose-binding domain-like"/>
    <property type="match status" value="1"/>
</dbReference>
<accession>A0A3P3U7U4</accession>
<dbReference type="OrthoDB" id="2476831at2"/>
<organism evidence="1 2">
    <name type="scientific">Paenibacillus oralis</name>
    <dbReference type="NCBI Taxonomy" id="2490856"/>
    <lineage>
        <taxon>Bacteria</taxon>
        <taxon>Bacillati</taxon>
        <taxon>Bacillota</taxon>
        <taxon>Bacilli</taxon>
        <taxon>Bacillales</taxon>
        <taxon>Paenibacillaceae</taxon>
        <taxon>Paenibacillus</taxon>
    </lineage>
</organism>
<protein>
    <recommendedName>
        <fullName evidence="3">Discoidin domain-containing protein</fullName>
    </recommendedName>
</protein>
<dbReference type="InterPro" id="IPR008979">
    <property type="entry name" value="Galactose-bd-like_sf"/>
</dbReference>
<keyword evidence="2" id="KW-1185">Reference proteome</keyword>
<reference evidence="1 2" key="1">
    <citation type="submission" date="2018-11" db="EMBL/GenBank/DDBJ databases">
        <title>Genome sequencing of Paenibacillus sp. KCOM 3021 (= ChDC PVNT-B20).</title>
        <authorList>
            <person name="Kook J.-K."/>
            <person name="Park S.-N."/>
            <person name="Lim Y.K."/>
        </authorList>
    </citation>
    <scope>NUCLEOTIDE SEQUENCE [LARGE SCALE GENOMIC DNA]</scope>
    <source>
        <strain evidence="1 2">KCOM 3021</strain>
    </source>
</reference>
<dbReference type="SUPFAM" id="SSF49785">
    <property type="entry name" value="Galactose-binding domain-like"/>
    <property type="match status" value="1"/>
</dbReference>
<dbReference type="Proteomes" id="UP000267017">
    <property type="component" value="Unassembled WGS sequence"/>
</dbReference>
<dbReference type="AlphaFoldDB" id="A0A3P3U7U4"/>
<evidence type="ECO:0008006" key="3">
    <source>
        <dbReference type="Google" id="ProtNLM"/>
    </source>
</evidence>
<dbReference type="RefSeq" id="WP_128634201.1">
    <property type="nucleotide sequence ID" value="NZ_RRCN01000001.1"/>
</dbReference>